<keyword evidence="1" id="KW-0472">Membrane</keyword>
<accession>A0ABR2GTP7</accession>
<gene>
    <name evidence="2" type="ORF">M9Y10_036756</name>
</gene>
<comment type="caution">
    <text evidence="2">The sequence shown here is derived from an EMBL/GenBank/DDBJ whole genome shotgun (WGS) entry which is preliminary data.</text>
</comment>
<proteinExistence type="predicted"/>
<keyword evidence="3" id="KW-1185">Reference proteome</keyword>
<evidence type="ECO:0000256" key="1">
    <source>
        <dbReference type="SAM" id="Phobius"/>
    </source>
</evidence>
<reference evidence="2 3" key="1">
    <citation type="submission" date="2024-04" db="EMBL/GenBank/DDBJ databases">
        <title>Tritrichomonas musculus Genome.</title>
        <authorList>
            <person name="Alves-Ferreira E."/>
            <person name="Grigg M."/>
            <person name="Lorenzi H."/>
            <person name="Galac M."/>
        </authorList>
    </citation>
    <scope>NUCLEOTIDE SEQUENCE [LARGE SCALE GENOMIC DNA]</scope>
    <source>
        <strain evidence="2 3">EAF2021</strain>
    </source>
</reference>
<dbReference type="EMBL" id="JAPFFF010000060">
    <property type="protein sequence ID" value="KAK8837323.1"/>
    <property type="molecule type" value="Genomic_DNA"/>
</dbReference>
<name>A0ABR2GTP7_9EUKA</name>
<sequence>MMSSYFIISCFAKDIYTFSYDEFEKTPYEIHASSDLIDFHLEKLPKDNPDKYMSIVIPSLVIDKYHDVVFRDFYNTTKVDLYLTWFKDEVDAWIYYEGGSCHWESGYTSTKNHPNEVINENWKQVCFVYSTNLQSFLHYDKAAKIKYISKVGFILIVIFTVLIIVGMLVSLYFIGKRKYDKERIGNSSELP</sequence>
<protein>
    <submittedName>
        <fullName evidence="2">Uncharacterized protein</fullName>
    </submittedName>
</protein>
<organism evidence="2 3">
    <name type="scientific">Tritrichomonas musculus</name>
    <dbReference type="NCBI Taxonomy" id="1915356"/>
    <lineage>
        <taxon>Eukaryota</taxon>
        <taxon>Metamonada</taxon>
        <taxon>Parabasalia</taxon>
        <taxon>Tritrichomonadida</taxon>
        <taxon>Tritrichomonadidae</taxon>
        <taxon>Tritrichomonas</taxon>
    </lineage>
</organism>
<dbReference type="Proteomes" id="UP001470230">
    <property type="component" value="Unassembled WGS sequence"/>
</dbReference>
<keyword evidence="1" id="KW-1133">Transmembrane helix</keyword>
<feature type="transmembrane region" description="Helical" evidence="1">
    <location>
        <begin position="151"/>
        <end position="174"/>
    </location>
</feature>
<keyword evidence="1" id="KW-0812">Transmembrane</keyword>
<evidence type="ECO:0000313" key="3">
    <source>
        <dbReference type="Proteomes" id="UP001470230"/>
    </source>
</evidence>
<evidence type="ECO:0000313" key="2">
    <source>
        <dbReference type="EMBL" id="KAK8837323.1"/>
    </source>
</evidence>